<evidence type="ECO:0000313" key="2">
    <source>
        <dbReference type="Proteomes" id="UP000198951"/>
    </source>
</evidence>
<dbReference type="AlphaFoldDB" id="A0A1H4CNK8"/>
<dbReference type="OrthoDB" id="9859316at2"/>
<reference evidence="2" key="1">
    <citation type="submission" date="2016-10" db="EMBL/GenBank/DDBJ databases">
        <authorList>
            <person name="Varghese N."/>
            <person name="Submissions S."/>
        </authorList>
    </citation>
    <scope>NUCLEOTIDE SEQUENCE [LARGE SCALE GENOMIC DNA]</scope>
    <source>
        <strain evidence="2">DSM 22376</strain>
    </source>
</reference>
<sequence length="115" mass="13651">MRVNFRKYKFKGRLFSKSIDLAEVKMFTNRFEIKISPFVEYSGIYHIESIVEKTKLQTVYKVVKKDLSDETDLDFSVLNPSDNFYITLKEDRREISIVKDKLEGIVLKTPIIKRH</sequence>
<dbReference type="EMBL" id="FNRD01000006">
    <property type="protein sequence ID" value="SEA62025.1"/>
    <property type="molecule type" value="Genomic_DNA"/>
</dbReference>
<proteinExistence type="predicted"/>
<dbReference type="RefSeq" id="WP_091088955.1">
    <property type="nucleotide sequence ID" value="NZ_FNRD01000006.1"/>
</dbReference>
<keyword evidence="2" id="KW-1185">Reference proteome</keyword>
<gene>
    <name evidence="1" type="ORF">SAMN05443667_106134</name>
</gene>
<evidence type="ECO:0000313" key="1">
    <source>
        <dbReference type="EMBL" id="SEA62025.1"/>
    </source>
</evidence>
<organism evidence="1 2">
    <name type="scientific">Flavobacterium gillisiae</name>
    <dbReference type="NCBI Taxonomy" id="150146"/>
    <lineage>
        <taxon>Bacteria</taxon>
        <taxon>Pseudomonadati</taxon>
        <taxon>Bacteroidota</taxon>
        <taxon>Flavobacteriia</taxon>
        <taxon>Flavobacteriales</taxon>
        <taxon>Flavobacteriaceae</taxon>
        <taxon>Flavobacterium</taxon>
    </lineage>
</organism>
<dbReference type="STRING" id="150146.SAMN05443667_106134"/>
<accession>A0A1H4CNK8</accession>
<dbReference type="Proteomes" id="UP000198951">
    <property type="component" value="Unassembled WGS sequence"/>
</dbReference>
<name>A0A1H4CNK8_9FLAO</name>
<protein>
    <submittedName>
        <fullName evidence="1">Uncharacterized protein</fullName>
    </submittedName>
</protein>